<dbReference type="InterPro" id="IPR037401">
    <property type="entry name" value="SnoaL-like"/>
</dbReference>
<sequence length="181" mass="19109">MGSTLPFLGGVTHGEDDQVTDPIALDLPADVQTAIDEAHHALTDLVAGNADSTRETYWHAEHTTLFGAYGGCDTGWSALSRRLDAISPLVADGGDSSSHVTVQTLAAGASGDLAYTVELERHVHPSTGAAAQDTADVQTLRVTQVYQRAQGTWKLIHRHADPLSNIQGALAEAGWSRARST</sequence>
<dbReference type="InterPro" id="IPR032710">
    <property type="entry name" value="NTF2-like_dom_sf"/>
</dbReference>
<dbReference type="EMBL" id="CP046173">
    <property type="protein sequence ID" value="QIS19524.1"/>
    <property type="molecule type" value="Genomic_DNA"/>
</dbReference>
<dbReference type="SUPFAM" id="SSF54427">
    <property type="entry name" value="NTF2-like"/>
    <property type="match status" value="1"/>
</dbReference>
<gene>
    <name evidence="2" type="ORF">F6W96_15780</name>
</gene>
<protein>
    <recommendedName>
        <fullName evidence="1">SnoaL-like domain-containing protein</fullName>
    </recommendedName>
</protein>
<dbReference type="Proteomes" id="UP000500953">
    <property type="component" value="Chromosome"/>
</dbReference>
<evidence type="ECO:0000313" key="3">
    <source>
        <dbReference type="Proteomes" id="UP000500953"/>
    </source>
</evidence>
<accession>A0A6G9Z244</accession>
<name>A0A6G9Z244_9NOCA</name>
<reference evidence="2 3" key="1">
    <citation type="journal article" date="2019" name="ACS Chem. Biol.">
        <title>Identification and Mobilization of a Cryptic Antibiotic Biosynthesis Gene Locus from a Human-Pathogenic Nocardia Isolate.</title>
        <authorList>
            <person name="Herisse M."/>
            <person name="Ishida K."/>
            <person name="Porter J.L."/>
            <person name="Howden B."/>
            <person name="Hertweck C."/>
            <person name="Stinear T.P."/>
            <person name="Pidot S.J."/>
        </authorList>
    </citation>
    <scope>NUCLEOTIDE SEQUENCE [LARGE SCALE GENOMIC DNA]</scope>
    <source>
        <strain evidence="2 3">AUSMDU00012715</strain>
    </source>
</reference>
<evidence type="ECO:0000313" key="2">
    <source>
        <dbReference type="EMBL" id="QIS19524.1"/>
    </source>
</evidence>
<dbReference type="Gene3D" id="3.10.450.50">
    <property type="match status" value="1"/>
</dbReference>
<dbReference type="Pfam" id="PF13474">
    <property type="entry name" value="SnoaL_3"/>
    <property type="match status" value="1"/>
</dbReference>
<evidence type="ECO:0000259" key="1">
    <source>
        <dbReference type="Pfam" id="PF13474"/>
    </source>
</evidence>
<dbReference type="AlphaFoldDB" id="A0A6G9Z244"/>
<feature type="domain" description="SnoaL-like" evidence="1">
    <location>
        <begin position="76"/>
        <end position="160"/>
    </location>
</feature>
<proteinExistence type="predicted"/>
<organism evidence="2 3">
    <name type="scientific">Nocardia terpenica</name>
    <dbReference type="NCBI Taxonomy" id="455432"/>
    <lineage>
        <taxon>Bacteria</taxon>
        <taxon>Bacillati</taxon>
        <taxon>Actinomycetota</taxon>
        <taxon>Actinomycetes</taxon>
        <taxon>Mycobacteriales</taxon>
        <taxon>Nocardiaceae</taxon>
        <taxon>Nocardia</taxon>
    </lineage>
</organism>